<dbReference type="EMBL" id="FNGY01000001">
    <property type="protein sequence ID" value="SDL46696.1"/>
    <property type="molecule type" value="Genomic_DNA"/>
</dbReference>
<name>A0A1G9KAV0_9SPHI</name>
<organism evidence="1 2">
    <name type="scientific">Pedobacter steynii</name>
    <dbReference type="NCBI Taxonomy" id="430522"/>
    <lineage>
        <taxon>Bacteria</taxon>
        <taxon>Pseudomonadati</taxon>
        <taxon>Bacteroidota</taxon>
        <taxon>Sphingobacteriia</taxon>
        <taxon>Sphingobacteriales</taxon>
        <taxon>Sphingobacteriaceae</taxon>
        <taxon>Pedobacter</taxon>
    </lineage>
</organism>
<proteinExistence type="predicted"/>
<dbReference type="Proteomes" id="UP000183200">
    <property type="component" value="Unassembled WGS sequence"/>
</dbReference>
<protein>
    <recommendedName>
        <fullName evidence="3">Amidophosphoribosyltransferase</fullName>
    </recommendedName>
</protein>
<sequence length="215" mass="24570">MVYNPLAIDDLVRSAHRHLTIEDECYYVMVYTSRSGWAYSDENNLISNLKKKMDKKGTSQWPHKERAIQTLGQIFQNTLPLIIDFETTTIVPIPPSKSKTDPLYDTRLNQILDLATKNKKVDIRNLIAVNESVEATHTLEEAGKRRPTVAEIKENYSFDDTLVPNLKPIIMLFDDVLTTGAHYIACKEVIQAGFPDAEIYGLFIARRELPPENFE</sequence>
<reference evidence="2" key="1">
    <citation type="submission" date="2016-10" db="EMBL/GenBank/DDBJ databases">
        <authorList>
            <person name="Varghese N."/>
            <person name="Submissions S."/>
        </authorList>
    </citation>
    <scope>NUCLEOTIDE SEQUENCE [LARGE SCALE GENOMIC DNA]</scope>
    <source>
        <strain evidence="2">DSM 19110</strain>
    </source>
</reference>
<dbReference type="OrthoDB" id="6637825at2"/>
<evidence type="ECO:0008006" key="3">
    <source>
        <dbReference type="Google" id="ProtNLM"/>
    </source>
</evidence>
<keyword evidence="2" id="KW-1185">Reference proteome</keyword>
<evidence type="ECO:0000313" key="1">
    <source>
        <dbReference type="EMBL" id="SDL46696.1"/>
    </source>
</evidence>
<gene>
    <name evidence="1" type="ORF">SAMN05421820_101519</name>
</gene>
<evidence type="ECO:0000313" key="2">
    <source>
        <dbReference type="Proteomes" id="UP000183200"/>
    </source>
</evidence>
<dbReference type="AlphaFoldDB" id="A0A1G9KAV0"/>
<dbReference type="RefSeq" id="WP_074604543.1">
    <property type="nucleotide sequence ID" value="NZ_FNGY01000001.1"/>
</dbReference>
<accession>A0A1G9KAV0</accession>